<evidence type="ECO:0000259" key="4">
    <source>
        <dbReference type="Pfam" id="PF01370"/>
    </source>
</evidence>
<accession>A0A381W5F4</accession>
<gene>
    <name evidence="5" type="ORF">METZ01_LOCUS100643</name>
</gene>
<name>A0A381W5F4_9ZZZZ</name>
<dbReference type="CDD" id="cd08946">
    <property type="entry name" value="SDR_e"/>
    <property type="match status" value="1"/>
</dbReference>
<dbReference type="GO" id="GO:0016491">
    <property type="term" value="F:oxidoreductase activity"/>
    <property type="evidence" value="ECO:0007669"/>
    <property type="project" value="UniProtKB-KW"/>
</dbReference>
<feature type="non-terminal residue" evidence="5">
    <location>
        <position position="1"/>
    </location>
</feature>
<keyword evidence="3" id="KW-0520">NAD</keyword>
<evidence type="ECO:0000256" key="2">
    <source>
        <dbReference type="ARBA" id="ARBA00023002"/>
    </source>
</evidence>
<evidence type="ECO:0000313" key="5">
    <source>
        <dbReference type="EMBL" id="SVA47789.1"/>
    </source>
</evidence>
<evidence type="ECO:0000256" key="3">
    <source>
        <dbReference type="ARBA" id="ARBA00023027"/>
    </source>
</evidence>
<dbReference type="AlphaFoldDB" id="A0A381W5F4"/>
<dbReference type="InterPro" id="IPR036291">
    <property type="entry name" value="NAD(P)-bd_dom_sf"/>
</dbReference>
<reference evidence="5" key="1">
    <citation type="submission" date="2018-05" db="EMBL/GenBank/DDBJ databases">
        <authorList>
            <person name="Lanie J.A."/>
            <person name="Ng W.-L."/>
            <person name="Kazmierczak K.M."/>
            <person name="Andrzejewski T.M."/>
            <person name="Davidsen T.M."/>
            <person name="Wayne K.J."/>
            <person name="Tettelin H."/>
            <person name="Glass J.I."/>
            <person name="Rusch D."/>
            <person name="Podicherti R."/>
            <person name="Tsui H.-C.T."/>
            <person name="Winkler M.E."/>
        </authorList>
    </citation>
    <scope>NUCLEOTIDE SEQUENCE</scope>
</reference>
<feature type="domain" description="NAD-dependent epimerase/dehydratase" evidence="4">
    <location>
        <begin position="6"/>
        <end position="199"/>
    </location>
</feature>
<dbReference type="PANTHER" id="PTHR43103">
    <property type="entry name" value="NUCLEOSIDE-DIPHOSPHATE-SUGAR EPIMERASE"/>
    <property type="match status" value="1"/>
</dbReference>
<dbReference type="PANTHER" id="PTHR43103:SF5">
    <property type="entry name" value="4-EPIMERASE, PUTATIVE (AFU_ORTHOLOGUE AFUA_7G00360)-RELATED"/>
    <property type="match status" value="1"/>
</dbReference>
<sequence>VNRHRILVVGGTGHVGAALAVHLSGRGHHVVATGRRLPPPLGDPRIQTVTLDLAQPNLDERVGPCDTAILCPWVLEGEASDDWVMAMTTRLQQLGVGSVLYFSSMWVYGEPLTGTLTERNTPRPTNFYGAAHLANELALTDSGPRLDLDICILRMSNLIGSDPLHRHRSKVSFAHEMAAMAINDQRIVLRSSPSTPRDLLARSRLHHDVDALVDRSSNPGRVEILNAGGDRTMTVGAFAHRIAEVATEYHGRTVSIEHPEDPSDQMTFVLDSQKLRSIAGPCLNDLDREISMVFDDVRSTTSDHP</sequence>
<dbReference type="EMBL" id="UINC01010769">
    <property type="protein sequence ID" value="SVA47789.1"/>
    <property type="molecule type" value="Genomic_DNA"/>
</dbReference>
<organism evidence="5">
    <name type="scientific">marine metagenome</name>
    <dbReference type="NCBI Taxonomy" id="408172"/>
    <lineage>
        <taxon>unclassified sequences</taxon>
        <taxon>metagenomes</taxon>
        <taxon>ecological metagenomes</taxon>
    </lineage>
</organism>
<proteinExistence type="inferred from homology"/>
<keyword evidence="2" id="KW-0560">Oxidoreductase</keyword>
<protein>
    <recommendedName>
        <fullName evidence="4">NAD-dependent epimerase/dehydratase domain-containing protein</fullName>
    </recommendedName>
</protein>
<comment type="similarity">
    <text evidence="1">Belongs to the NAD(P)-dependent epimerase/dehydratase family.</text>
</comment>
<dbReference type="InterPro" id="IPR001509">
    <property type="entry name" value="Epimerase_deHydtase"/>
</dbReference>
<dbReference type="Pfam" id="PF01370">
    <property type="entry name" value="Epimerase"/>
    <property type="match status" value="1"/>
</dbReference>
<dbReference type="Gene3D" id="3.40.50.720">
    <property type="entry name" value="NAD(P)-binding Rossmann-like Domain"/>
    <property type="match status" value="1"/>
</dbReference>
<dbReference type="SUPFAM" id="SSF51735">
    <property type="entry name" value="NAD(P)-binding Rossmann-fold domains"/>
    <property type="match status" value="1"/>
</dbReference>
<evidence type="ECO:0000256" key="1">
    <source>
        <dbReference type="ARBA" id="ARBA00007637"/>
    </source>
</evidence>